<dbReference type="GO" id="GO:0005507">
    <property type="term" value="F:copper ion binding"/>
    <property type="evidence" value="ECO:0007669"/>
    <property type="project" value="InterPro"/>
</dbReference>
<keyword evidence="9" id="KW-0325">Glycoprotein</keyword>
<dbReference type="PANTHER" id="PTHR10157">
    <property type="entry name" value="DOPAMINE BETA HYDROXYLASE RELATED"/>
    <property type="match status" value="1"/>
</dbReference>
<evidence type="ECO:0000256" key="1">
    <source>
        <dbReference type="ARBA" id="ARBA00001973"/>
    </source>
</evidence>
<feature type="domain" description="DOMON" evidence="10">
    <location>
        <begin position="84"/>
        <end position="202"/>
    </location>
</feature>
<reference evidence="11" key="2">
    <citation type="submission" date="2020-12" db="EMBL/GenBank/DDBJ databases">
        <authorList>
            <person name="Kanost M."/>
        </authorList>
    </citation>
    <scope>NUCLEOTIDE SEQUENCE</scope>
</reference>
<evidence type="ECO:0000256" key="6">
    <source>
        <dbReference type="ARBA" id="ARBA00023008"/>
    </source>
</evidence>
<dbReference type="FunFam" id="2.60.120.230:FF:000001">
    <property type="entry name" value="Monooxygenase, DBH-like 1"/>
    <property type="match status" value="1"/>
</dbReference>
<dbReference type="InterPro" id="IPR024548">
    <property type="entry name" value="Cu2_monoox_C"/>
</dbReference>
<organism evidence="11 12">
    <name type="scientific">Manduca sexta</name>
    <name type="common">Tobacco hawkmoth</name>
    <name type="synonym">Tobacco hornworm</name>
    <dbReference type="NCBI Taxonomy" id="7130"/>
    <lineage>
        <taxon>Eukaryota</taxon>
        <taxon>Metazoa</taxon>
        <taxon>Ecdysozoa</taxon>
        <taxon>Arthropoda</taxon>
        <taxon>Hexapoda</taxon>
        <taxon>Insecta</taxon>
        <taxon>Pterygota</taxon>
        <taxon>Neoptera</taxon>
        <taxon>Endopterygota</taxon>
        <taxon>Lepidoptera</taxon>
        <taxon>Glossata</taxon>
        <taxon>Ditrysia</taxon>
        <taxon>Bombycoidea</taxon>
        <taxon>Sphingidae</taxon>
        <taxon>Sphinginae</taxon>
        <taxon>Sphingini</taxon>
        <taxon>Manduca</taxon>
    </lineage>
</organism>
<protein>
    <recommendedName>
        <fullName evidence="10">DOMON domain-containing protein</fullName>
    </recommendedName>
</protein>
<comment type="similarity">
    <text evidence="3">Belongs to the copper type II ascorbate-dependent monooxygenase family.</text>
</comment>
<evidence type="ECO:0000256" key="2">
    <source>
        <dbReference type="ARBA" id="ARBA00004167"/>
    </source>
</evidence>
<keyword evidence="12" id="KW-1185">Reference proteome</keyword>
<dbReference type="PROSITE" id="PS00084">
    <property type="entry name" value="CU2_MONOOXYGENASE_1"/>
    <property type="match status" value="1"/>
</dbReference>
<dbReference type="GO" id="GO:0005615">
    <property type="term" value="C:extracellular space"/>
    <property type="evidence" value="ECO:0007669"/>
    <property type="project" value="TreeGrafter"/>
</dbReference>
<keyword evidence="6" id="KW-0186">Copper</keyword>
<dbReference type="PROSITE" id="PS50836">
    <property type="entry name" value="DOMON"/>
    <property type="match status" value="1"/>
</dbReference>
<dbReference type="GO" id="GO:0042420">
    <property type="term" value="P:dopamine catabolic process"/>
    <property type="evidence" value="ECO:0007669"/>
    <property type="project" value="TreeGrafter"/>
</dbReference>
<dbReference type="FunFam" id="2.60.120.310:FF:000004">
    <property type="entry name" value="DBH-like monooxygenase protein 1"/>
    <property type="match status" value="1"/>
</dbReference>
<dbReference type="InterPro" id="IPR045266">
    <property type="entry name" value="DOH_DOMON"/>
</dbReference>
<name>A0A921YTH1_MANSE</name>
<keyword evidence="7" id="KW-0503">Monooxygenase</keyword>
<accession>A0A921YTH1</accession>
<keyword evidence="8" id="KW-1015">Disulfide bond</keyword>
<dbReference type="Pfam" id="PF03712">
    <property type="entry name" value="Cu2_monoox_C"/>
    <property type="match status" value="1"/>
</dbReference>
<gene>
    <name evidence="11" type="ORF">O3G_MSEX003409</name>
</gene>
<keyword evidence="4" id="KW-0479">Metal-binding</keyword>
<dbReference type="GO" id="GO:0004500">
    <property type="term" value="F:dopamine beta-monooxygenase activity"/>
    <property type="evidence" value="ECO:0007669"/>
    <property type="project" value="InterPro"/>
</dbReference>
<dbReference type="InterPro" id="IPR020611">
    <property type="entry name" value="Cu2_ascorb_mOase_CS-1"/>
</dbReference>
<proteinExistence type="inferred from homology"/>
<dbReference type="AlphaFoldDB" id="A0A921YTH1"/>
<comment type="subcellular location">
    <subcellularLocation>
        <location evidence="2">Membrane</location>
        <topology evidence="2">Single-pass membrane protein</topology>
    </subcellularLocation>
</comment>
<dbReference type="GO" id="GO:0006589">
    <property type="term" value="P:octopamine biosynthetic process"/>
    <property type="evidence" value="ECO:0007669"/>
    <property type="project" value="TreeGrafter"/>
</dbReference>
<dbReference type="EMBL" id="JH668311">
    <property type="protein sequence ID" value="KAG6444519.1"/>
    <property type="molecule type" value="Genomic_DNA"/>
</dbReference>
<keyword evidence="5" id="KW-0560">Oxidoreductase</keyword>
<reference evidence="11" key="1">
    <citation type="journal article" date="2016" name="Insect Biochem. Mol. Biol.">
        <title>Multifaceted biological insights from a draft genome sequence of the tobacco hornworm moth, Manduca sexta.</title>
        <authorList>
            <person name="Kanost M.R."/>
            <person name="Arrese E.L."/>
            <person name="Cao X."/>
            <person name="Chen Y.R."/>
            <person name="Chellapilla S."/>
            <person name="Goldsmith M.R."/>
            <person name="Grosse-Wilde E."/>
            <person name="Heckel D.G."/>
            <person name="Herndon N."/>
            <person name="Jiang H."/>
            <person name="Papanicolaou A."/>
            <person name="Qu J."/>
            <person name="Soulages J.L."/>
            <person name="Vogel H."/>
            <person name="Walters J."/>
            <person name="Waterhouse R.M."/>
            <person name="Ahn S.J."/>
            <person name="Almeida F.C."/>
            <person name="An C."/>
            <person name="Aqrawi P."/>
            <person name="Bretschneider A."/>
            <person name="Bryant W.B."/>
            <person name="Bucks S."/>
            <person name="Chao H."/>
            <person name="Chevignon G."/>
            <person name="Christen J.M."/>
            <person name="Clarke D.F."/>
            <person name="Dittmer N.T."/>
            <person name="Ferguson L.C.F."/>
            <person name="Garavelou S."/>
            <person name="Gordon K.H.J."/>
            <person name="Gunaratna R.T."/>
            <person name="Han Y."/>
            <person name="Hauser F."/>
            <person name="He Y."/>
            <person name="Heidel-Fischer H."/>
            <person name="Hirsh A."/>
            <person name="Hu Y."/>
            <person name="Jiang H."/>
            <person name="Kalra D."/>
            <person name="Klinner C."/>
            <person name="Konig C."/>
            <person name="Kovar C."/>
            <person name="Kroll A.R."/>
            <person name="Kuwar S.S."/>
            <person name="Lee S.L."/>
            <person name="Lehman R."/>
            <person name="Li K."/>
            <person name="Li Z."/>
            <person name="Liang H."/>
            <person name="Lovelace S."/>
            <person name="Lu Z."/>
            <person name="Mansfield J.H."/>
            <person name="McCulloch K.J."/>
            <person name="Mathew T."/>
            <person name="Morton B."/>
            <person name="Muzny D.M."/>
            <person name="Neunemann D."/>
            <person name="Ongeri F."/>
            <person name="Pauchet Y."/>
            <person name="Pu L.L."/>
            <person name="Pyrousis I."/>
            <person name="Rao X.J."/>
            <person name="Redding A."/>
            <person name="Roesel C."/>
            <person name="Sanchez-Gracia A."/>
            <person name="Schaack S."/>
            <person name="Shukla A."/>
            <person name="Tetreau G."/>
            <person name="Wang Y."/>
            <person name="Xiong G.H."/>
            <person name="Traut W."/>
            <person name="Walsh T.K."/>
            <person name="Worley K.C."/>
            <person name="Wu D."/>
            <person name="Wu W."/>
            <person name="Wu Y.Q."/>
            <person name="Zhang X."/>
            <person name="Zou Z."/>
            <person name="Zucker H."/>
            <person name="Briscoe A.D."/>
            <person name="Burmester T."/>
            <person name="Clem R.J."/>
            <person name="Feyereisen R."/>
            <person name="Grimmelikhuijzen C.J.P."/>
            <person name="Hamodrakas S.J."/>
            <person name="Hansson B.S."/>
            <person name="Huguet E."/>
            <person name="Jermiin L.S."/>
            <person name="Lan Q."/>
            <person name="Lehman H.K."/>
            <person name="Lorenzen M."/>
            <person name="Merzendorfer H."/>
            <person name="Michalopoulos I."/>
            <person name="Morton D.B."/>
            <person name="Muthukrishnan S."/>
            <person name="Oakeshott J.G."/>
            <person name="Palmer W."/>
            <person name="Park Y."/>
            <person name="Passarelli A.L."/>
            <person name="Rozas J."/>
            <person name="Schwartz L.M."/>
            <person name="Smith W."/>
            <person name="Southgate A."/>
            <person name="Vilcinskas A."/>
            <person name="Vogt R."/>
            <person name="Wang P."/>
            <person name="Werren J."/>
            <person name="Yu X.Q."/>
            <person name="Zhou J.J."/>
            <person name="Brown S.J."/>
            <person name="Scherer S.E."/>
            <person name="Richards S."/>
            <person name="Blissard G.W."/>
        </authorList>
    </citation>
    <scope>NUCLEOTIDE SEQUENCE</scope>
</reference>
<sequence>MEESYSTASLGAVFRRSWRHYSFSHRRNQSSSSERNVLAMKPLNMVPKCIALILLTFVCSYFSYSIERSDKRWAESESVLDPNGDFLLKWRVDYLKRKIRFQMTVAEKAPTFSWFALGFSDRGMLNNSDVCLFWFDYKGKDHYEDMHANECGKLKRDAKQNCKDFHLDARSESIVFERYFDTCDDNDYVITDGTVHIVWAHGVDKLFSSNGLCLTCIPSQNHGFIRVRLLTPPGLQKVDGYQLRITNKDLKVPGDDTTYWCKIFRLPEFINKKVHHIIQFESSITKGNEGLVHHMEVFYCDSKPDVEMPMYEGNCFASDRPEITKTCSKVKAAWAMGAPPFTYPKEAGLPLGGPEANKYVMLEVHYNNPELRKDWVDSSGIVLHVTGNRRKYDAAIMELGLEYTDKMAIPGGQKAFPLTGYCIPQCTGVGLPAKGIIVFGSQLHTHLTGVAVWTRHARQGVELPVLNKDMHYSTHFQEIRILHRPVQILPGDFLETTCLYNTEDKHNATVGGHAITDEMCVNYMHYYPATELEVCKSAISNMALENYFKFEKRWDNMPISYNATPRMNYLSINPWTPLRTNVLDTLFYESPISMQCNKSDGSRFQGDWEGIPIPKIKLPLPEEHRNCPNENHLEN</sequence>
<dbReference type="Proteomes" id="UP000791440">
    <property type="component" value="Unassembled WGS sequence"/>
</dbReference>
<evidence type="ECO:0000313" key="11">
    <source>
        <dbReference type="EMBL" id="KAG6444519.1"/>
    </source>
</evidence>
<dbReference type="GO" id="GO:0030667">
    <property type="term" value="C:secretory granule membrane"/>
    <property type="evidence" value="ECO:0007669"/>
    <property type="project" value="TreeGrafter"/>
</dbReference>
<evidence type="ECO:0000256" key="7">
    <source>
        <dbReference type="ARBA" id="ARBA00023033"/>
    </source>
</evidence>
<comment type="caution">
    <text evidence="11">The sequence shown here is derived from an EMBL/GenBank/DDBJ whole genome shotgun (WGS) entry which is preliminary data.</text>
</comment>
<evidence type="ECO:0000256" key="4">
    <source>
        <dbReference type="ARBA" id="ARBA00022723"/>
    </source>
</evidence>
<evidence type="ECO:0000256" key="3">
    <source>
        <dbReference type="ARBA" id="ARBA00010676"/>
    </source>
</evidence>
<evidence type="ECO:0000256" key="9">
    <source>
        <dbReference type="ARBA" id="ARBA00023180"/>
    </source>
</evidence>
<comment type="cofactor">
    <cofactor evidence="1">
        <name>Cu(2+)</name>
        <dbReference type="ChEBI" id="CHEBI:29036"/>
    </cofactor>
</comment>
<dbReference type="PANTHER" id="PTHR10157:SF29">
    <property type="entry name" value="DOPAMINE BETA-HYDROXYLASE"/>
    <property type="match status" value="1"/>
</dbReference>
<evidence type="ECO:0000259" key="10">
    <source>
        <dbReference type="PROSITE" id="PS50836"/>
    </source>
</evidence>
<evidence type="ECO:0000313" key="12">
    <source>
        <dbReference type="Proteomes" id="UP000791440"/>
    </source>
</evidence>
<dbReference type="GO" id="GO:0042421">
    <property type="term" value="P:norepinephrine biosynthetic process"/>
    <property type="evidence" value="ECO:0007669"/>
    <property type="project" value="TreeGrafter"/>
</dbReference>
<dbReference type="SMART" id="SM00664">
    <property type="entry name" value="DoH"/>
    <property type="match status" value="1"/>
</dbReference>
<evidence type="ECO:0000256" key="5">
    <source>
        <dbReference type="ARBA" id="ARBA00023002"/>
    </source>
</evidence>
<evidence type="ECO:0000256" key="8">
    <source>
        <dbReference type="ARBA" id="ARBA00023157"/>
    </source>
</evidence>
<dbReference type="InterPro" id="IPR000945">
    <property type="entry name" value="DBH-like"/>
</dbReference>
<dbReference type="InterPro" id="IPR000323">
    <property type="entry name" value="Cu2_ascorb_mOase_N"/>
</dbReference>
<dbReference type="InterPro" id="IPR005018">
    <property type="entry name" value="DOMON_domain"/>
</dbReference>
<dbReference type="CDD" id="cd09631">
    <property type="entry name" value="DOMON_DOH"/>
    <property type="match status" value="1"/>
</dbReference>
<dbReference type="Pfam" id="PF01082">
    <property type="entry name" value="Cu2_monooxygen"/>
    <property type="match status" value="1"/>
</dbReference>
<dbReference type="Pfam" id="PF03351">
    <property type="entry name" value="DOMON"/>
    <property type="match status" value="1"/>
</dbReference>